<dbReference type="AlphaFoldDB" id="S9W162"/>
<dbReference type="GO" id="GO:0016020">
    <property type="term" value="C:membrane"/>
    <property type="evidence" value="ECO:0007669"/>
    <property type="project" value="UniProtKB-SubCell"/>
</dbReference>
<keyword evidence="5 10" id="KW-0472">Membrane</keyword>
<evidence type="ECO:0000256" key="3">
    <source>
        <dbReference type="ARBA" id="ARBA00022692"/>
    </source>
</evidence>
<dbReference type="Pfam" id="PF01529">
    <property type="entry name" value="DHHC"/>
    <property type="match status" value="1"/>
</dbReference>
<feature type="domain" description="Palmitoyltransferase DHHC" evidence="11">
    <location>
        <begin position="157"/>
        <end position="287"/>
    </location>
</feature>
<evidence type="ECO:0000256" key="2">
    <source>
        <dbReference type="ARBA" id="ARBA00022679"/>
    </source>
</evidence>
<feature type="transmembrane region" description="Helical" evidence="10">
    <location>
        <begin position="253"/>
        <end position="276"/>
    </location>
</feature>
<gene>
    <name evidence="12" type="ORF">SPOG_03084</name>
</gene>
<sequence>MNFFYKYLLFVAIISVFVFILLFGQLRGFRHTFIGKVNRLFLVWLPRQLSQVDQKWLHGRGSIYYRKLSNYIFFQKHSLVVLFYLCLITICIFNFLYHGRTLTNHFHTLDWLSIFISISLPYISLYTAMYSDPGVVTSDNWQEASVAYPYDFKIFFPHICETCKFVKPARSKHCRLCNCCVQKFDHHCIWINNCVGRNNIRYFFLFLFSTLQLLLHSILRIGTHLNHVRDSRLNSYLVSWWTAITNERELGSIFLISLFSSVIVFSFLCYEFYLVYAGYTTSESEKWADLNELIQQSRIFMHYRNGIQKLTLQEDAPPDATLTHSLAQVENIYDRGFLNNFKSIWFP</sequence>
<keyword evidence="6" id="KW-0564">Palmitate</keyword>
<dbReference type="InterPro" id="IPR039859">
    <property type="entry name" value="PFA4/ZDH16/20/ERF2-like"/>
</dbReference>
<evidence type="ECO:0000313" key="12">
    <source>
        <dbReference type="EMBL" id="EPY53683.1"/>
    </source>
</evidence>
<dbReference type="GO" id="GO:0005783">
    <property type="term" value="C:endoplasmic reticulum"/>
    <property type="evidence" value="ECO:0007669"/>
    <property type="project" value="EnsemblFungi"/>
</dbReference>
<dbReference type="PANTHER" id="PTHR22883:SF488">
    <property type="entry name" value="PALMITOYLTRANSFERASE"/>
    <property type="match status" value="1"/>
</dbReference>
<dbReference type="RefSeq" id="XP_013021197.1">
    <property type="nucleotide sequence ID" value="XM_013165743.1"/>
</dbReference>
<evidence type="ECO:0000256" key="1">
    <source>
        <dbReference type="ARBA" id="ARBA00004141"/>
    </source>
</evidence>
<proteinExistence type="inferred from homology"/>
<dbReference type="OMA" id="HIYLIWA"/>
<keyword evidence="7" id="KW-0449">Lipoprotein</keyword>
<dbReference type="PROSITE" id="PS50216">
    <property type="entry name" value="DHHC"/>
    <property type="match status" value="1"/>
</dbReference>
<protein>
    <recommendedName>
        <fullName evidence="10">Palmitoyltransferase</fullName>
        <ecNumber evidence="10">2.3.1.225</ecNumber>
    </recommendedName>
</protein>
<feature type="transmembrane region" description="Helical" evidence="10">
    <location>
        <begin position="109"/>
        <end position="129"/>
    </location>
</feature>
<organism evidence="12 13">
    <name type="scientific">Schizosaccharomyces cryophilus (strain OY26 / ATCC MYA-4695 / CBS 11777 / NBRC 106824 / NRRL Y48691)</name>
    <name type="common">Fission yeast</name>
    <dbReference type="NCBI Taxonomy" id="653667"/>
    <lineage>
        <taxon>Eukaryota</taxon>
        <taxon>Fungi</taxon>
        <taxon>Dikarya</taxon>
        <taxon>Ascomycota</taxon>
        <taxon>Taphrinomycotina</taxon>
        <taxon>Schizosaccharomycetes</taxon>
        <taxon>Schizosaccharomycetales</taxon>
        <taxon>Schizosaccharomycetaceae</taxon>
        <taxon>Schizosaccharomyces</taxon>
    </lineage>
</organism>
<comment type="catalytic activity">
    <reaction evidence="9 10">
        <text>L-cysteinyl-[protein] + hexadecanoyl-CoA = S-hexadecanoyl-L-cysteinyl-[protein] + CoA</text>
        <dbReference type="Rhea" id="RHEA:36683"/>
        <dbReference type="Rhea" id="RHEA-COMP:10131"/>
        <dbReference type="Rhea" id="RHEA-COMP:11032"/>
        <dbReference type="ChEBI" id="CHEBI:29950"/>
        <dbReference type="ChEBI" id="CHEBI:57287"/>
        <dbReference type="ChEBI" id="CHEBI:57379"/>
        <dbReference type="ChEBI" id="CHEBI:74151"/>
        <dbReference type="EC" id="2.3.1.225"/>
    </reaction>
</comment>
<keyword evidence="8 10" id="KW-0012">Acyltransferase</keyword>
<dbReference type="EC" id="2.3.1.225" evidence="10"/>
<evidence type="ECO:0000256" key="10">
    <source>
        <dbReference type="RuleBase" id="RU079119"/>
    </source>
</evidence>
<dbReference type="OrthoDB" id="9909019at2759"/>
<feature type="transmembrane region" description="Helical" evidence="10">
    <location>
        <begin position="7"/>
        <end position="26"/>
    </location>
</feature>
<accession>S9W162</accession>
<dbReference type="eggNOG" id="KOG1312">
    <property type="taxonomic scope" value="Eukaryota"/>
</dbReference>
<evidence type="ECO:0000256" key="7">
    <source>
        <dbReference type="ARBA" id="ARBA00023288"/>
    </source>
</evidence>
<comment type="similarity">
    <text evidence="10">Belongs to the DHHC palmitoyltransferase family.</text>
</comment>
<evidence type="ECO:0000256" key="8">
    <source>
        <dbReference type="ARBA" id="ARBA00023315"/>
    </source>
</evidence>
<feature type="transmembrane region" description="Helical" evidence="10">
    <location>
        <begin position="78"/>
        <end position="97"/>
    </location>
</feature>
<dbReference type="GO" id="GO:0006612">
    <property type="term" value="P:protein targeting to membrane"/>
    <property type="evidence" value="ECO:0007669"/>
    <property type="project" value="TreeGrafter"/>
</dbReference>
<keyword evidence="3 10" id="KW-0812">Transmembrane</keyword>
<comment type="domain">
    <text evidence="10">The DHHC domain is required for palmitoyltransferase activity.</text>
</comment>
<evidence type="ECO:0000256" key="4">
    <source>
        <dbReference type="ARBA" id="ARBA00022989"/>
    </source>
</evidence>
<dbReference type="GO" id="GO:0019706">
    <property type="term" value="F:protein-cysteine S-palmitoyltransferase activity"/>
    <property type="evidence" value="ECO:0007669"/>
    <property type="project" value="UniProtKB-EC"/>
</dbReference>
<keyword evidence="4 10" id="KW-1133">Transmembrane helix</keyword>
<evidence type="ECO:0000256" key="9">
    <source>
        <dbReference type="ARBA" id="ARBA00048048"/>
    </source>
</evidence>
<dbReference type="HOGENOM" id="CLU_042181_0_0_1"/>
<feature type="transmembrane region" description="Helical" evidence="10">
    <location>
        <begin position="200"/>
        <end position="219"/>
    </location>
</feature>
<dbReference type="GO" id="GO:0005794">
    <property type="term" value="C:Golgi apparatus"/>
    <property type="evidence" value="ECO:0007669"/>
    <property type="project" value="TreeGrafter"/>
</dbReference>
<keyword evidence="13" id="KW-1185">Reference proteome</keyword>
<evidence type="ECO:0000259" key="11">
    <source>
        <dbReference type="Pfam" id="PF01529"/>
    </source>
</evidence>
<keyword evidence="2 10" id="KW-0808">Transferase</keyword>
<dbReference type="GeneID" id="25037403"/>
<dbReference type="STRING" id="653667.S9W162"/>
<reference evidence="12 13" key="1">
    <citation type="journal article" date="2011" name="Science">
        <title>Comparative functional genomics of the fission yeasts.</title>
        <authorList>
            <person name="Rhind N."/>
            <person name="Chen Z."/>
            <person name="Yassour M."/>
            <person name="Thompson D.A."/>
            <person name="Haas B.J."/>
            <person name="Habib N."/>
            <person name="Wapinski I."/>
            <person name="Roy S."/>
            <person name="Lin M.F."/>
            <person name="Heiman D.I."/>
            <person name="Young S.K."/>
            <person name="Furuya K."/>
            <person name="Guo Y."/>
            <person name="Pidoux A."/>
            <person name="Chen H.M."/>
            <person name="Robbertse B."/>
            <person name="Goldberg J.M."/>
            <person name="Aoki K."/>
            <person name="Bayne E.H."/>
            <person name="Berlin A.M."/>
            <person name="Desjardins C.A."/>
            <person name="Dobbs E."/>
            <person name="Dukaj L."/>
            <person name="Fan L."/>
            <person name="FitzGerald M.G."/>
            <person name="French C."/>
            <person name="Gujja S."/>
            <person name="Hansen K."/>
            <person name="Keifenheim D."/>
            <person name="Levin J.Z."/>
            <person name="Mosher R.A."/>
            <person name="Mueller C.A."/>
            <person name="Pfiffner J."/>
            <person name="Priest M."/>
            <person name="Russ C."/>
            <person name="Smialowska A."/>
            <person name="Swoboda P."/>
            <person name="Sykes S.M."/>
            <person name="Vaughn M."/>
            <person name="Vengrova S."/>
            <person name="Yoder R."/>
            <person name="Zeng Q."/>
            <person name="Allshire R."/>
            <person name="Baulcombe D."/>
            <person name="Birren B.W."/>
            <person name="Brown W."/>
            <person name="Ekwall K."/>
            <person name="Kellis M."/>
            <person name="Leatherwood J."/>
            <person name="Levin H."/>
            <person name="Margalit H."/>
            <person name="Martienssen R."/>
            <person name="Nieduszynski C.A."/>
            <person name="Spatafora J.W."/>
            <person name="Friedman N."/>
            <person name="Dalgaard J.Z."/>
            <person name="Baumann P."/>
            <person name="Niki H."/>
            <person name="Regev A."/>
            <person name="Nusbaum C."/>
        </authorList>
    </citation>
    <scope>NUCLEOTIDE SEQUENCE [LARGE SCALE GENOMIC DNA]</scope>
    <source>
        <strain evidence="13">OY26 / ATCC MYA-4695 / CBS 11777 / NBRC 106824 / NRRL Y48691</strain>
    </source>
</reference>
<comment type="subcellular location">
    <subcellularLocation>
        <location evidence="1">Membrane</location>
        <topology evidence="1">Multi-pass membrane protein</topology>
    </subcellularLocation>
</comment>
<evidence type="ECO:0000313" key="13">
    <source>
        <dbReference type="Proteomes" id="UP000015464"/>
    </source>
</evidence>
<evidence type="ECO:0000256" key="6">
    <source>
        <dbReference type="ARBA" id="ARBA00023139"/>
    </source>
</evidence>
<name>S9W162_SCHCR</name>
<dbReference type="InterPro" id="IPR001594">
    <property type="entry name" value="Palmitoyltrfase_DHHC"/>
</dbReference>
<dbReference type="EMBL" id="KE546988">
    <property type="protein sequence ID" value="EPY53683.1"/>
    <property type="molecule type" value="Genomic_DNA"/>
</dbReference>
<dbReference type="PANTHER" id="PTHR22883">
    <property type="entry name" value="ZINC FINGER DHHC DOMAIN CONTAINING PROTEIN"/>
    <property type="match status" value="1"/>
</dbReference>
<evidence type="ECO:0000256" key="5">
    <source>
        <dbReference type="ARBA" id="ARBA00023136"/>
    </source>
</evidence>
<dbReference type="Proteomes" id="UP000015464">
    <property type="component" value="Unassembled WGS sequence"/>
</dbReference>